<feature type="compositionally biased region" description="Pro residues" evidence="1">
    <location>
        <begin position="79"/>
        <end position="95"/>
    </location>
</feature>
<reference evidence="2 4" key="1">
    <citation type="journal article" date="2020" name="Stud. Mycol.">
        <title>101 Dothideomycetes genomes: a test case for predicting lifestyles and emergence of pathogens.</title>
        <authorList>
            <person name="Haridas S."/>
            <person name="Albert R."/>
            <person name="Binder M."/>
            <person name="Bloem J."/>
            <person name="Labutti K."/>
            <person name="Salamov A."/>
            <person name="Andreopoulos B."/>
            <person name="Baker S."/>
            <person name="Barry K."/>
            <person name="Bills G."/>
            <person name="Bluhm B."/>
            <person name="Cannon C."/>
            <person name="Castanera R."/>
            <person name="Culley D."/>
            <person name="Daum C."/>
            <person name="Ezra D."/>
            <person name="Gonzalez J."/>
            <person name="Henrissat B."/>
            <person name="Kuo A."/>
            <person name="Liang C."/>
            <person name="Lipzen A."/>
            <person name="Lutzoni F."/>
            <person name="Magnuson J."/>
            <person name="Mondo S."/>
            <person name="Nolan M."/>
            <person name="Ohm R."/>
            <person name="Pangilinan J."/>
            <person name="Park H.-J."/>
            <person name="Ramirez L."/>
            <person name="Alfaro M."/>
            <person name="Sun H."/>
            <person name="Tritt A."/>
            <person name="Yoshinaga Y."/>
            <person name="Zwiers L.-H."/>
            <person name="Turgeon B."/>
            <person name="Goodwin S."/>
            <person name="Spatafora J."/>
            <person name="Crous P."/>
            <person name="Grigoriev I."/>
        </authorList>
    </citation>
    <scope>NUCLEOTIDE SEQUENCE</scope>
    <source>
        <strain evidence="2 4">CBS 304.34</strain>
    </source>
</reference>
<evidence type="ECO:0000256" key="1">
    <source>
        <dbReference type="SAM" id="MobiDB-lite"/>
    </source>
</evidence>
<keyword evidence="3" id="KW-1185">Reference proteome</keyword>
<dbReference type="GeneID" id="54464811"/>
<dbReference type="AlphaFoldDB" id="A0A6A6Y511"/>
<reference evidence="4" key="2">
    <citation type="submission" date="2020-04" db="EMBL/GenBank/DDBJ databases">
        <authorList>
            <consortium name="NCBI Genome Project"/>
        </authorList>
    </citation>
    <scope>NUCLEOTIDE SEQUENCE</scope>
    <source>
        <strain evidence="4">CBS 304.34</strain>
    </source>
</reference>
<dbReference type="RefSeq" id="XP_033570895.1">
    <property type="nucleotide sequence ID" value="XM_033723918.1"/>
</dbReference>
<organism evidence="2">
    <name type="scientific">Mytilinidion resinicola</name>
    <dbReference type="NCBI Taxonomy" id="574789"/>
    <lineage>
        <taxon>Eukaryota</taxon>
        <taxon>Fungi</taxon>
        <taxon>Dikarya</taxon>
        <taxon>Ascomycota</taxon>
        <taxon>Pezizomycotina</taxon>
        <taxon>Dothideomycetes</taxon>
        <taxon>Pleosporomycetidae</taxon>
        <taxon>Mytilinidiales</taxon>
        <taxon>Mytilinidiaceae</taxon>
        <taxon>Mytilinidion</taxon>
    </lineage>
</organism>
<sequence>MNRDSTGRFRISPYRFINGHDGTQRHHETDTPGLPNHRFQSQAAFPSTERWGSIPTRGAPHVTQQAADASRRRRHDVPQSPPLPPRNPNPTPQPRLGPFDHPLRPPPQSPARHPNHRSPPFDRPLRRQLPIPDPYQRNGLPPFRHFDLNPPLTPFDLSSSDPSFYSSEEEDRVAQRQEGLRQRAAFLAQRERNMTAWGDELCRQHREVIRREKEATVREQNLNRREEHIQAREAMLPRARSNAVLGRMGMAMGS</sequence>
<dbReference type="Proteomes" id="UP000504636">
    <property type="component" value="Unplaced"/>
</dbReference>
<protein>
    <submittedName>
        <fullName evidence="2 4">Uncharacterized protein</fullName>
    </submittedName>
</protein>
<feature type="compositionally biased region" description="Low complexity" evidence="1">
    <location>
        <begin position="154"/>
        <end position="166"/>
    </location>
</feature>
<evidence type="ECO:0000313" key="2">
    <source>
        <dbReference type="EMBL" id="KAF2803931.1"/>
    </source>
</evidence>
<proteinExistence type="predicted"/>
<name>A0A6A6Y511_9PEZI</name>
<dbReference type="OrthoDB" id="10602245at2759"/>
<gene>
    <name evidence="2 4" type="ORF">BDZ99DRAFT_502773</name>
</gene>
<evidence type="ECO:0000313" key="3">
    <source>
        <dbReference type="Proteomes" id="UP000504636"/>
    </source>
</evidence>
<evidence type="ECO:0000313" key="4">
    <source>
        <dbReference type="RefSeq" id="XP_033570895.1"/>
    </source>
</evidence>
<accession>A0A6A6Y511</accession>
<feature type="region of interest" description="Disordered" evidence="1">
    <location>
        <begin position="1"/>
        <end position="167"/>
    </location>
</feature>
<reference evidence="4" key="3">
    <citation type="submission" date="2025-04" db="UniProtKB">
        <authorList>
            <consortium name="RefSeq"/>
        </authorList>
    </citation>
    <scope>IDENTIFICATION</scope>
    <source>
        <strain evidence="4">CBS 304.34</strain>
    </source>
</reference>
<dbReference type="EMBL" id="MU003715">
    <property type="protein sequence ID" value="KAF2803931.1"/>
    <property type="molecule type" value="Genomic_DNA"/>
</dbReference>